<reference evidence="2" key="1">
    <citation type="submission" date="2020-10" db="EMBL/GenBank/DDBJ databases">
        <authorList>
            <person name="Gilroy R."/>
        </authorList>
    </citation>
    <scope>NUCLEOTIDE SEQUENCE</scope>
    <source>
        <strain evidence="2">3924</strain>
    </source>
</reference>
<evidence type="ECO:0000313" key="2">
    <source>
        <dbReference type="EMBL" id="MBO8439974.1"/>
    </source>
</evidence>
<dbReference type="Gene3D" id="2.60.40.10">
    <property type="entry name" value="Immunoglobulins"/>
    <property type="match status" value="1"/>
</dbReference>
<dbReference type="InterPro" id="IPR013783">
    <property type="entry name" value="Ig-like_fold"/>
</dbReference>
<evidence type="ECO:0000313" key="3">
    <source>
        <dbReference type="Proteomes" id="UP000712007"/>
    </source>
</evidence>
<dbReference type="EMBL" id="JADIMV010000083">
    <property type="protein sequence ID" value="MBO8439974.1"/>
    <property type="molecule type" value="Genomic_DNA"/>
</dbReference>
<feature type="non-terminal residue" evidence="2">
    <location>
        <position position="1"/>
    </location>
</feature>
<dbReference type="InterPro" id="IPR035986">
    <property type="entry name" value="PKD_dom_sf"/>
</dbReference>
<protein>
    <recommendedName>
        <fullName evidence="1">PKD domain-containing protein</fullName>
    </recommendedName>
</protein>
<dbReference type="Pfam" id="PF18911">
    <property type="entry name" value="PKD_4"/>
    <property type="match status" value="1"/>
</dbReference>
<proteinExistence type="predicted"/>
<dbReference type="PROSITE" id="PS50093">
    <property type="entry name" value="PKD"/>
    <property type="match status" value="1"/>
</dbReference>
<feature type="domain" description="PKD" evidence="1">
    <location>
        <begin position="216"/>
        <end position="237"/>
    </location>
</feature>
<dbReference type="Proteomes" id="UP000712007">
    <property type="component" value="Unassembled WGS sequence"/>
</dbReference>
<reference evidence="2" key="2">
    <citation type="journal article" date="2021" name="PeerJ">
        <title>Extensive microbial diversity within the chicken gut microbiome revealed by metagenomics and culture.</title>
        <authorList>
            <person name="Gilroy R."/>
            <person name="Ravi A."/>
            <person name="Getino M."/>
            <person name="Pursley I."/>
            <person name="Horton D.L."/>
            <person name="Alikhan N.F."/>
            <person name="Baker D."/>
            <person name="Gharbi K."/>
            <person name="Hall N."/>
            <person name="Watson M."/>
            <person name="Adriaenssens E.M."/>
            <person name="Foster-Nyarko E."/>
            <person name="Jarju S."/>
            <person name="Secka A."/>
            <person name="Antonio M."/>
            <person name="Oren A."/>
            <person name="Chaudhuri R.R."/>
            <person name="La Ragione R."/>
            <person name="Hildebrand F."/>
            <person name="Pallen M.J."/>
        </authorList>
    </citation>
    <scope>NUCLEOTIDE SEQUENCE</scope>
    <source>
        <strain evidence="2">3924</strain>
    </source>
</reference>
<organism evidence="2 3">
    <name type="scientific">Candidatus Aphodosoma intestinipullorum</name>
    <dbReference type="NCBI Taxonomy" id="2840674"/>
    <lineage>
        <taxon>Bacteria</taxon>
        <taxon>Pseudomonadati</taxon>
        <taxon>Bacteroidota</taxon>
        <taxon>Bacteroidia</taxon>
        <taxon>Bacteroidales</taxon>
        <taxon>Candidatus Aphodosoma</taxon>
    </lineage>
</organism>
<evidence type="ECO:0000259" key="1">
    <source>
        <dbReference type="PROSITE" id="PS50093"/>
    </source>
</evidence>
<name>A0A940DM80_9BACT</name>
<dbReference type="AlphaFoldDB" id="A0A940DM80"/>
<dbReference type="CDD" id="cd00146">
    <property type="entry name" value="PKD"/>
    <property type="match status" value="1"/>
</dbReference>
<dbReference type="SUPFAM" id="SSF49299">
    <property type="entry name" value="PKD domain"/>
    <property type="match status" value="1"/>
</dbReference>
<sequence>EVEQPFFNLSITKADGSPLGEYGCAEASFTSGFNTEDWEVVPELEVNWKPWTIVGINLQDYDGEDLKIKLSTFDCTLGGHYGYAYFTLSCDDGQIKGLSCGDSPVNAFKAPDGFNYRWFDSIQPDVTLGTEQVFSVGPDDTRTFGCDVIQPTNDKCYYTVYAKATPRYPVATGGCEAKVEECQNVVDFSNASYVAYVDPSTNDTTVSEDMCDSVFWDFGDGTTSSEWEPVHTFPEKGGRYTVTLKAVLADCEDVQTFDIELPRLGTIRDTTTVTLCGVEGKDLYTWTDGTGKSYYYSGFYSDSLVNELTGCDSISVLDLRYFAPADTTLYDTICSGEIYTFFGDTLTGSGTYVKDTLTANGCDSVITLELKVNETLILDFSDSYSFCADDTAFILPFAVSSGTPSTFDMTFADESMAFLNLSGAEAADTAIVIGQDTLIDPGAYAVKLTFYNSDCGNYEKELTLSVLYPDSIIAQRWNDVLGVRTADFNGGYEFSAYQWYENGSPLTGEIDPILYRPEGLDPTSEYQVLLTRLDDNVSMFSCPLVPRQYSDIEVMPTVTFAGDGIGVKSGVAGMARLWTVTGLLVKTISLSDGVTRIPAPSAVGTYILEIILDDGQTRSEKIIVKQTH</sequence>
<dbReference type="InterPro" id="IPR000601">
    <property type="entry name" value="PKD_dom"/>
</dbReference>
<accession>A0A940DM80</accession>
<gene>
    <name evidence="2" type="ORF">IAC51_04910</name>
</gene>
<comment type="caution">
    <text evidence="2">The sequence shown here is derived from an EMBL/GenBank/DDBJ whole genome shotgun (WGS) entry which is preliminary data.</text>
</comment>